<organism evidence="3 4">
    <name type="scientific">Archangium gephyra</name>
    <dbReference type="NCBI Taxonomy" id="48"/>
    <lineage>
        <taxon>Bacteria</taxon>
        <taxon>Pseudomonadati</taxon>
        <taxon>Myxococcota</taxon>
        <taxon>Myxococcia</taxon>
        <taxon>Myxococcales</taxon>
        <taxon>Cystobacterineae</taxon>
        <taxon>Archangiaceae</taxon>
        <taxon>Archangium</taxon>
    </lineage>
</organism>
<dbReference type="EMBL" id="CP011509">
    <property type="protein sequence ID" value="AKJ06525.1"/>
    <property type="molecule type" value="Genomic_DNA"/>
</dbReference>
<accession>A0AAC8TI74</accession>
<dbReference type="PROSITE" id="PS51257">
    <property type="entry name" value="PROKAR_LIPOPROTEIN"/>
    <property type="match status" value="1"/>
</dbReference>
<keyword evidence="2" id="KW-0732">Signal</keyword>
<evidence type="ECO:0000313" key="4">
    <source>
        <dbReference type="Proteomes" id="UP000035579"/>
    </source>
</evidence>
<proteinExistence type="predicted"/>
<dbReference type="AlphaFoldDB" id="A0AAC8TI74"/>
<dbReference type="KEGG" id="age:AA314_08151"/>
<name>A0AAC8TI74_9BACT</name>
<dbReference type="GO" id="GO:0009252">
    <property type="term" value="P:peptidoglycan biosynthetic process"/>
    <property type="evidence" value="ECO:0007669"/>
    <property type="project" value="TreeGrafter"/>
</dbReference>
<dbReference type="Gene3D" id="3.40.50.10610">
    <property type="entry name" value="ABC-type transport auxiliary lipoprotein component"/>
    <property type="match status" value="1"/>
</dbReference>
<feature type="signal peptide" evidence="2">
    <location>
        <begin position="1"/>
        <end position="27"/>
    </location>
</feature>
<dbReference type="InterPro" id="IPR014094">
    <property type="entry name" value="LpoB"/>
</dbReference>
<dbReference type="NCBIfam" id="TIGR02722">
    <property type="entry name" value="lp"/>
    <property type="match status" value="1"/>
</dbReference>
<keyword evidence="3" id="KW-0449">Lipoprotein</keyword>
<protein>
    <recommendedName>
        <fullName evidence="1">Penicillin-binding protein activator LpoB</fullName>
    </recommendedName>
</protein>
<feature type="chain" id="PRO_5042265130" description="Penicillin-binding protein activator LpoB" evidence="2">
    <location>
        <begin position="28"/>
        <end position="204"/>
    </location>
</feature>
<evidence type="ECO:0000313" key="3">
    <source>
        <dbReference type="EMBL" id="AKJ06525.1"/>
    </source>
</evidence>
<dbReference type="PANTHER" id="PTHR40593:SF1">
    <property type="entry name" value="PENICILLIN-BINDING PROTEIN ACTIVATOR LPOB"/>
    <property type="match status" value="1"/>
</dbReference>
<dbReference type="GO" id="GO:0030234">
    <property type="term" value="F:enzyme regulator activity"/>
    <property type="evidence" value="ECO:0007669"/>
    <property type="project" value="TreeGrafter"/>
</dbReference>
<evidence type="ECO:0000256" key="1">
    <source>
        <dbReference type="NCBIfam" id="TIGR02722"/>
    </source>
</evidence>
<dbReference type="Proteomes" id="UP000035579">
    <property type="component" value="Chromosome"/>
</dbReference>
<evidence type="ECO:0000256" key="2">
    <source>
        <dbReference type="SAM" id="SignalP"/>
    </source>
</evidence>
<dbReference type="PANTHER" id="PTHR40593">
    <property type="entry name" value="PENICILLIN-BINDING PROTEIN ACTIVATOR LPOB"/>
    <property type="match status" value="1"/>
</dbReference>
<dbReference type="Pfam" id="PF13036">
    <property type="entry name" value="LpoB"/>
    <property type="match status" value="1"/>
</dbReference>
<reference evidence="3 4" key="1">
    <citation type="submission" date="2015-05" db="EMBL/GenBank/DDBJ databases">
        <title>Genome assembly of Archangium gephyra DSM 2261.</title>
        <authorList>
            <person name="Sharma G."/>
            <person name="Subramanian S."/>
        </authorList>
    </citation>
    <scope>NUCLEOTIDE SEQUENCE [LARGE SCALE GENOMIC DNA]</scope>
    <source>
        <strain evidence="3 4">DSM 2261</strain>
    </source>
</reference>
<gene>
    <name evidence="3" type="ORF">AA314_08151</name>
</gene>
<sequence>MLAMKTRLIVSVSLAGLLATACGGPRAFTRGTYEDPNTIEMLSDQFNENDLQLIAKKMVNSLAASPRFSQPGGPQLPVVLVGRLKNKTSEHIDMASLGDKIQTGLAQTGRFALLDKAAREDLAEEYEYQQSGYVRPDSAKGPGEQASADYLLTGELASIIQQVGNDKLVYYKMTVKLNNVRTGIVEWTDEKEIRKKFERKPISW</sequence>
<dbReference type="GO" id="GO:0031241">
    <property type="term" value="C:periplasmic side of cell outer membrane"/>
    <property type="evidence" value="ECO:0007669"/>
    <property type="project" value="TreeGrafter"/>
</dbReference>